<dbReference type="InterPro" id="IPR003660">
    <property type="entry name" value="HAMP_dom"/>
</dbReference>
<dbReference type="GO" id="GO:0004721">
    <property type="term" value="F:phosphoprotein phosphatase activity"/>
    <property type="evidence" value="ECO:0007669"/>
    <property type="project" value="TreeGrafter"/>
</dbReference>
<evidence type="ECO:0000259" key="9">
    <source>
        <dbReference type="PROSITE" id="PS50109"/>
    </source>
</evidence>
<dbReference type="InterPro" id="IPR003594">
    <property type="entry name" value="HATPase_dom"/>
</dbReference>
<keyword evidence="6 11" id="KW-0418">Kinase</keyword>
<dbReference type="Pfam" id="PF02518">
    <property type="entry name" value="HATPase_c"/>
    <property type="match status" value="1"/>
</dbReference>
<dbReference type="PROSITE" id="PS50109">
    <property type="entry name" value="HIS_KIN"/>
    <property type="match status" value="1"/>
</dbReference>
<sequence length="455" mass="53153">MNITKKHFMSLNLTMGIVFTILLVISYFTLPIYYTQTEKQHLHKEYIKVVNSIKHKNTKSIIKTIEAYEKNHNNIFFTVFNTDEEVIYPDQSMVDSYENSFKLLSKKEIGIWTSIIKTKESKEVIITGEYYLQSQTDISQAIFTIYPVIILLFIFISVIATSFYSIASTKRIKSISRQAKQLRTLEKNLHIEDNGKDEITSLVQDINSLYSTLIKNIEELEKEKDYVLIRERQKIDFLRMASHELKTPITSMLGVVEGMIYGIGDFKNKEKYLNFCHKTLTEQAQFTQSILEVSHLNTLEDYPQEQISLKKILDDLLPTYQLLSTSKNLSFKWEIEDTLLIANEFYLKIAIRNLLDNAIRYTKKEGEIILRLKYQKLVISNQAEHLLTEEQLNQIFLPFYRPDFSRNRRDGGTGLGLYIVKKILTKQKLPHKFETIKSNMIFTIDIPDTLGNILD</sequence>
<organism evidence="11 12">
    <name type="scientific">Streptococcus equinus</name>
    <name type="common">Streptococcus bovis</name>
    <dbReference type="NCBI Taxonomy" id="1335"/>
    <lineage>
        <taxon>Bacteria</taxon>
        <taxon>Bacillati</taxon>
        <taxon>Bacillota</taxon>
        <taxon>Bacilli</taxon>
        <taxon>Lactobacillales</taxon>
        <taxon>Streptococcaceae</taxon>
        <taxon>Streptococcus</taxon>
    </lineage>
</organism>
<dbReference type="InterPro" id="IPR003661">
    <property type="entry name" value="HisK_dim/P_dom"/>
</dbReference>
<evidence type="ECO:0000259" key="10">
    <source>
        <dbReference type="PROSITE" id="PS50885"/>
    </source>
</evidence>
<accession>A0A1G9LH35</accession>
<dbReference type="OrthoDB" id="9762826at2"/>
<dbReference type="Gene3D" id="6.10.340.10">
    <property type="match status" value="1"/>
</dbReference>
<evidence type="ECO:0000256" key="7">
    <source>
        <dbReference type="ARBA" id="ARBA00023012"/>
    </source>
</evidence>
<dbReference type="EC" id="2.7.13.3" evidence="3"/>
<reference evidence="11 12" key="1">
    <citation type="submission" date="2016-10" db="EMBL/GenBank/DDBJ databases">
        <authorList>
            <person name="de Groot N.N."/>
        </authorList>
    </citation>
    <scope>NUCLEOTIDE SEQUENCE [LARGE SCALE GENOMIC DNA]</scope>
    <source>
        <strain evidence="11 12">Sb09</strain>
    </source>
</reference>
<dbReference type="PANTHER" id="PTHR45453">
    <property type="entry name" value="PHOSPHATE REGULON SENSOR PROTEIN PHOR"/>
    <property type="match status" value="1"/>
</dbReference>
<dbReference type="Pfam" id="PF00512">
    <property type="entry name" value="HisKA"/>
    <property type="match status" value="1"/>
</dbReference>
<dbReference type="EMBL" id="FNGX01000003">
    <property type="protein sequence ID" value="SDL61280.1"/>
    <property type="molecule type" value="Genomic_DNA"/>
</dbReference>
<dbReference type="GO" id="GO:0016036">
    <property type="term" value="P:cellular response to phosphate starvation"/>
    <property type="evidence" value="ECO:0007669"/>
    <property type="project" value="TreeGrafter"/>
</dbReference>
<comment type="subcellular location">
    <subcellularLocation>
        <location evidence="2">Membrane</location>
    </subcellularLocation>
</comment>
<feature type="transmembrane region" description="Helical" evidence="8">
    <location>
        <begin position="12"/>
        <end position="34"/>
    </location>
</feature>
<dbReference type="PROSITE" id="PS50885">
    <property type="entry name" value="HAMP"/>
    <property type="match status" value="1"/>
</dbReference>
<evidence type="ECO:0000313" key="11">
    <source>
        <dbReference type="EMBL" id="SDL61280.1"/>
    </source>
</evidence>
<evidence type="ECO:0000256" key="6">
    <source>
        <dbReference type="ARBA" id="ARBA00022777"/>
    </source>
</evidence>
<dbReference type="AlphaFoldDB" id="A0A1G9LH35"/>
<keyword evidence="5" id="KW-0808">Transferase</keyword>
<dbReference type="PANTHER" id="PTHR45453:SF3">
    <property type="entry name" value="HISTIDINE KINASE"/>
    <property type="match status" value="1"/>
</dbReference>
<dbReference type="GO" id="GO:0005886">
    <property type="term" value="C:plasma membrane"/>
    <property type="evidence" value="ECO:0007669"/>
    <property type="project" value="TreeGrafter"/>
</dbReference>
<evidence type="ECO:0000256" key="1">
    <source>
        <dbReference type="ARBA" id="ARBA00000085"/>
    </source>
</evidence>
<dbReference type="Gene3D" id="1.10.287.130">
    <property type="match status" value="1"/>
</dbReference>
<protein>
    <recommendedName>
        <fullName evidence="3">histidine kinase</fullName>
        <ecNumber evidence="3">2.7.13.3</ecNumber>
    </recommendedName>
</protein>
<feature type="domain" description="HAMP" evidence="10">
    <location>
        <begin position="166"/>
        <end position="218"/>
    </location>
</feature>
<dbReference type="InterPro" id="IPR036890">
    <property type="entry name" value="HATPase_C_sf"/>
</dbReference>
<evidence type="ECO:0000256" key="2">
    <source>
        <dbReference type="ARBA" id="ARBA00004370"/>
    </source>
</evidence>
<keyword evidence="8" id="KW-0472">Membrane</keyword>
<dbReference type="GO" id="GO:0000155">
    <property type="term" value="F:phosphorelay sensor kinase activity"/>
    <property type="evidence" value="ECO:0007669"/>
    <property type="project" value="InterPro"/>
</dbReference>
<comment type="catalytic activity">
    <reaction evidence="1">
        <text>ATP + protein L-histidine = ADP + protein N-phospho-L-histidine.</text>
        <dbReference type="EC" id="2.7.13.3"/>
    </reaction>
</comment>
<dbReference type="CDD" id="cd00082">
    <property type="entry name" value="HisKA"/>
    <property type="match status" value="1"/>
</dbReference>
<feature type="domain" description="Histidine kinase" evidence="9">
    <location>
        <begin position="240"/>
        <end position="450"/>
    </location>
</feature>
<dbReference type="Gene3D" id="3.30.565.10">
    <property type="entry name" value="Histidine kinase-like ATPase, C-terminal domain"/>
    <property type="match status" value="1"/>
</dbReference>
<dbReference type="SMART" id="SM00387">
    <property type="entry name" value="HATPase_c"/>
    <property type="match status" value="1"/>
</dbReference>
<feature type="transmembrane region" description="Helical" evidence="8">
    <location>
        <begin position="145"/>
        <end position="167"/>
    </location>
</feature>
<dbReference type="InterPro" id="IPR005467">
    <property type="entry name" value="His_kinase_dom"/>
</dbReference>
<evidence type="ECO:0000256" key="5">
    <source>
        <dbReference type="ARBA" id="ARBA00022679"/>
    </source>
</evidence>
<dbReference type="SUPFAM" id="SSF47384">
    <property type="entry name" value="Homodimeric domain of signal transducing histidine kinase"/>
    <property type="match status" value="1"/>
</dbReference>
<dbReference type="InterPro" id="IPR036097">
    <property type="entry name" value="HisK_dim/P_sf"/>
</dbReference>
<dbReference type="SUPFAM" id="SSF55874">
    <property type="entry name" value="ATPase domain of HSP90 chaperone/DNA topoisomerase II/histidine kinase"/>
    <property type="match status" value="1"/>
</dbReference>
<keyword evidence="8" id="KW-0812">Transmembrane</keyword>
<evidence type="ECO:0000256" key="4">
    <source>
        <dbReference type="ARBA" id="ARBA00022553"/>
    </source>
</evidence>
<gene>
    <name evidence="11" type="ORF">SAMN05216400_1123</name>
</gene>
<name>A0A1G9LH35_STREI</name>
<dbReference type="RefSeq" id="WP_074566883.1">
    <property type="nucleotide sequence ID" value="NZ_FNGX01000003.1"/>
</dbReference>
<dbReference type="InterPro" id="IPR050351">
    <property type="entry name" value="BphY/WalK/GraS-like"/>
</dbReference>
<evidence type="ECO:0000256" key="8">
    <source>
        <dbReference type="SAM" id="Phobius"/>
    </source>
</evidence>
<dbReference type="Proteomes" id="UP000183162">
    <property type="component" value="Unassembled WGS sequence"/>
</dbReference>
<dbReference type="SMART" id="SM00388">
    <property type="entry name" value="HisKA"/>
    <property type="match status" value="1"/>
</dbReference>
<keyword evidence="8" id="KW-1133">Transmembrane helix</keyword>
<evidence type="ECO:0000313" key="12">
    <source>
        <dbReference type="Proteomes" id="UP000183162"/>
    </source>
</evidence>
<keyword evidence="7" id="KW-0902">Two-component regulatory system</keyword>
<keyword evidence="4" id="KW-0597">Phosphoprotein</keyword>
<proteinExistence type="predicted"/>
<evidence type="ECO:0000256" key="3">
    <source>
        <dbReference type="ARBA" id="ARBA00012438"/>
    </source>
</evidence>